<comment type="subunit">
    <text evidence="9">The complex comprises the extracytoplasmic solute receptor protein and the two transmembrane proteins.</text>
</comment>
<dbReference type="EMBL" id="CP024310">
    <property type="protein sequence ID" value="AUX80678.1"/>
    <property type="molecule type" value="Genomic_DNA"/>
</dbReference>
<dbReference type="PANTHER" id="PTHR35011:SF2">
    <property type="entry name" value="2,3-DIKETO-L-GULONATE TRAP TRANSPORTER SMALL PERMEASE PROTEIN YIAM"/>
    <property type="match status" value="1"/>
</dbReference>
<protein>
    <recommendedName>
        <fullName evidence="9">TRAP transporter small permease protein</fullName>
    </recommendedName>
</protein>
<dbReference type="InterPro" id="IPR007387">
    <property type="entry name" value="TRAP_DctQ"/>
</dbReference>
<keyword evidence="6 9" id="KW-1133">Transmembrane helix</keyword>
<evidence type="ECO:0000256" key="8">
    <source>
        <dbReference type="ARBA" id="ARBA00038436"/>
    </source>
</evidence>
<sequence length="195" mass="21542">MAGRAFIGGGAILFAIRKFLLNPVEFLLALCLAAMLVLVFGNVVLRYAFNTGISVSEELSRLLFVWVVFLGAAVTLFEQAHLGVDTLIRRLSRKGRLLCFVLSNLLMLYTTWLVFSGTWQQFGINLGMTTPVMGISQAWFFVPVLIFTGFAAAWFCLSLLRSLTGRISDEELIGVKESEEDFDIAQLPPGSAPPR</sequence>
<accession>A0A2L0HGP7</accession>
<evidence type="ECO:0000256" key="5">
    <source>
        <dbReference type="ARBA" id="ARBA00022692"/>
    </source>
</evidence>
<evidence type="ECO:0000256" key="7">
    <source>
        <dbReference type="ARBA" id="ARBA00023136"/>
    </source>
</evidence>
<keyword evidence="11" id="KW-0614">Plasmid</keyword>
<evidence type="ECO:0000313" key="12">
    <source>
        <dbReference type="Proteomes" id="UP000239340"/>
    </source>
</evidence>
<comment type="function">
    <text evidence="9">Part of the tripartite ATP-independent periplasmic (TRAP) transport system.</text>
</comment>
<feature type="transmembrane region" description="Helical" evidence="9">
    <location>
        <begin position="139"/>
        <end position="160"/>
    </location>
</feature>
<evidence type="ECO:0000259" key="10">
    <source>
        <dbReference type="Pfam" id="PF04290"/>
    </source>
</evidence>
<feature type="transmembrane region" description="Helical" evidence="9">
    <location>
        <begin position="59"/>
        <end position="77"/>
    </location>
</feature>
<dbReference type="GO" id="GO:0005886">
    <property type="term" value="C:plasma membrane"/>
    <property type="evidence" value="ECO:0007669"/>
    <property type="project" value="UniProtKB-SubCell"/>
</dbReference>
<dbReference type="AlphaFoldDB" id="A0A2L0HGP7"/>
<dbReference type="GO" id="GO:0015740">
    <property type="term" value="P:C4-dicarboxylate transport"/>
    <property type="evidence" value="ECO:0007669"/>
    <property type="project" value="TreeGrafter"/>
</dbReference>
<dbReference type="InterPro" id="IPR055348">
    <property type="entry name" value="DctQ"/>
</dbReference>
<comment type="similarity">
    <text evidence="8 9">Belongs to the TRAP transporter small permease family.</text>
</comment>
<evidence type="ECO:0000256" key="9">
    <source>
        <dbReference type="RuleBase" id="RU369079"/>
    </source>
</evidence>
<dbReference type="GO" id="GO:0022857">
    <property type="term" value="F:transmembrane transporter activity"/>
    <property type="evidence" value="ECO:0007669"/>
    <property type="project" value="UniProtKB-UniRule"/>
</dbReference>
<dbReference type="Proteomes" id="UP000239340">
    <property type="component" value="Plasmid pSfreNXT3c"/>
</dbReference>
<reference evidence="11 12" key="1">
    <citation type="submission" date="2017-10" db="EMBL/GenBank/DDBJ databases">
        <title>Analysis of the genome sequences of Rhizobium populations associated to common bean (phaseolus vulgaris).</title>
        <authorList>
            <person name="Bustos P."/>
            <person name="Santamaria R.I."/>
            <person name="Miranda-Sanchez F."/>
            <person name="Perez-Carrascal O."/>
            <person name="Juarez S."/>
            <person name="Lozano L."/>
            <person name="Martinez-Flores I."/>
            <person name="Vinuesa P."/>
            <person name="Martinez-Romero E."/>
            <person name="Cevallos M.A."/>
            <person name="Romero D."/>
            <person name="Davila G."/>
            <person name="Gonzalez V."/>
        </authorList>
    </citation>
    <scope>NUCLEOTIDE SEQUENCE [LARGE SCALE GENOMIC DNA]</scope>
    <source>
        <strain evidence="11 12">NXT3</strain>
        <plasmid evidence="12">Plasmid psfrenxt3c</plasmid>
    </source>
</reference>
<geneLocation type="plasmid" evidence="12">
    <name>psfrenxt3c</name>
</geneLocation>
<dbReference type="PANTHER" id="PTHR35011">
    <property type="entry name" value="2,3-DIKETO-L-GULONATE TRAP TRANSPORTER SMALL PERMEASE PROTEIN YIAM"/>
    <property type="match status" value="1"/>
</dbReference>
<feature type="transmembrane region" description="Helical" evidence="9">
    <location>
        <begin position="26"/>
        <end position="47"/>
    </location>
</feature>
<proteinExistence type="inferred from homology"/>
<dbReference type="Pfam" id="PF04290">
    <property type="entry name" value="DctQ"/>
    <property type="match status" value="1"/>
</dbReference>
<keyword evidence="4 9" id="KW-0997">Cell inner membrane</keyword>
<keyword evidence="7 9" id="KW-0472">Membrane</keyword>
<organism evidence="11 12">
    <name type="scientific">Rhizobium fredii</name>
    <name type="common">Sinorhizobium fredii</name>
    <dbReference type="NCBI Taxonomy" id="380"/>
    <lineage>
        <taxon>Bacteria</taxon>
        <taxon>Pseudomonadati</taxon>
        <taxon>Pseudomonadota</taxon>
        <taxon>Alphaproteobacteria</taxon>
        <taxon>Hyphomicrobiales</taxon>
        <taxon>Rhizobiaceae</taxon>
        <taxon>Sinorhizobium/Ensifer group</taxon>
        <taxon>Sinorhizobium</taxon>
    </lineage>
</organism>
<keyword evidence="3" id="KW-1003">Cell membrane</keyword>
<evidence type="ECO:0000256" key="6">
    <source>
        <dbReference type="ARBA" id="ARBA00022989"/>
    </source>
</evidence>
<keyword evidence="5 9" id="KW-0812">Transmembrane</keyword>
<name>A0A2L0HGP7_RHIFR</name>
<gene>
    <name evidence="11" type="ORF">NXT3_PC01531</name>
</gene>
<evidence type="ECO:0000256" key="3">
    <source>
        <dbReference type="ARBA" id="ARBA00022475"/>
    </source>
</evidence>
<keyword evidence="2 9" id="KW-0813">Transport</keyword>
<feature type="transmembrane region" description="Helical" evidence="9">
    <location>
        <begin position="97"/>
        <end position="119"/>
    </location>
</feature>
<evidence type="ECO:0000256" key="4">
    <source>
        <dbReference type="ARBA" id="ARBA00022519"/>
    </source>
</evidence>
<feature type="domain" description="Tripartite ATP-independent periplasmic transporters DctQ component" evidence="10">
    <location>
        <begin position="35"/>
        <end position="163"/>
    </location>
</feature>
<evidence type="ECO:0000256" key="1">
    <source>
        <dbReference type="ARBA" id="ARBA00004429"/>
    </source>
</evidence>
<evidence type="ECO:0000313" key="11">
    <source>
        <dbReference type="EMBL" id="AUX80678.1"/>
    </source>
</evidence>
<comment type="subcellular location">
    <subcellularLocation>
        <location evidence="1 9">Cell inner membrane</location>
        <topology evidence="1 9">Multi-pass membrane protein</topology>
    </subcellularLocation>
</comment>
<evidence type="ECO:0000256" key="2">
    <source>
        <dbReference type="ARBA" id="ARBA00022448"/>
    </source>
</evidence>